<evidence type="ECO:0000313" key="2">
    <source>
        <dbReference type="EMBL" id="KIY51469.1"/>
    </source>
</evidence>
<keyword evidence="1" id="KW-0472">Membrane</keyword>
<proteinExistence type="predicted"/>
<name>A0A0D7AI98_9AGAR</name>
<organism evidence="2 3">
    <name type="scientific">Fistulina hepatica ATCC 64428</name>
    <dbReference type="NCBI Taxonomy" id="1128425"/>
    <lineage>
        <taxon>Eukaryota</taxon>
        <taxon>Fungi</taxon>
        <taxon>Dikarya</taxon>
        <taxon>Basidiomycota</taxon>
        <taxon>Agaricomycotina</taxon>
        <taxon>Agaricomycetes</taxon>
        <taxon>Agaricomycetidae</taxon>
        <taxon>Agaricales</taxon>
        <taxon>Fistulinaceae</taxon>
        <taxon>Fistulina</taxon>
    </lineage>
</organism>
<dbReference type="AlphaFoldDB" id="A0A0D7AI98"/>
<dbReference type="EMBL" id="KN881650">
    <property type="protein sequence ID" value="KIY51469.1"/>
    <property type="molecule type" value="Genomic_DNA"/>
</dbReference>
<protein>
    <submittedName>
        <fullName evidence="2">Uncharacterized protein</fullName>
    </submittedName>
</protein>
<keyword evidence="1" id="KW-0812">Transmembrane</keyword>
<keyword evidence="3" id="KW-1185">Reference proteome</keyword>
<evidence type="ECO:0000313" key="3">
    <source>
        <dbReference type="Proteomes" id="UP000054144"/>
    </source>
</evidence>
<gene>
    <name evidence="2" type="ORF">FISHEDRAFT_56618</name>
</gene>
<feature type="transmembrane region" description="Helical" evidence="1">
    <location>
        <begin position="27"/>
        <end position="46"/>
    </location>
</feature>
<evidence type="ECO:0000256" key="1">
    <source>
        <dbReference type="SAM" id="Phobius"/>
    </source>
</evidence>
<sequence length="166" mass="18755">MRAQTGLYEHPSLSQSDIRTAFETTPVVTRIAYIFFIPTALGLAYATRKYTGLDRMLQYHTSNDILPRFGVLFLLPFRSMNHGSRAVTTFQGFPRYRTLIHNLAGVSGRKRVFSTVAKGKVGDMKPVLWVTRENRLRLPNGIVVVATEVGSAERKAMHDMRGRLVK</sequence>
<reference evidence="2 3" key="1">
    <citation type="journal article" date="2015" name="Fungal Genet. Biol.">
        <title>Evolution of novel wood decay mechanisms in Agaricales revealed by the genome sequences of Fistulina hepatica and Cylindrobasidium torrendii.</title>
        <authorList>
            <person name="Floudas D."/>
            <person name="Held B.W."/>
            <person name="Riley R."/>
            <person name="Nagy L.G."/>
            <person name="Koehler G."/>
            <person name="Ransdell A.S."/>
            <person name="Younus H."/>
            <person name="Chow J."/>
            <person name="Chiniquy J."/>
            <person name="Lipzen A."/>
            <person name="Tritt A."/>
            <person name="Sun H."/>
            <person name="Haridas S."/>
            <person name="LaButti K."/>
            <person name="Ohm R.A."/>
            <person name="Kues U."/>
            <person name="Blanchette R.A."/>
            <person name="Grigoriev I.V."/>
            <person name="Minto R.E."/>
            <person name="Hibbett D.S."/>
        </authorList>
    </citation>
    <scope>NUCLEOTIDE SEQUENCE [LARGE SCALE GENOMIC DNA]</scope>
    <source>
        <strain evidence="2 3">ATCC 64428</strain>
    </source>
</reference>
<dbReference type="Proteomes" id="UP000054144">
    <property type="component" value="Unassembled WGS sequence"/>
</dbReference>
<keyword evidence="1" id="KW-1133">Transmembrane helix</keyword>
<accession>A0A0D7AI98</accession>